<feature type="region of interest" description="Disordered" evidence="1">
    <location>
        <begin position="1"/>
        <end position="92"/>
    </location>
</feature>
<feature type="region of interest" description="Disordered" evidence="1">
    <location>
        <begin position="299"/>
        <end position="332"/>
    </location>
</feature>
<dbReference type="OrthoDB" id="294251at2759"/>
<dbReference type="Gene3D" id="1.10.472.80">
    <property type="entry name" value="Ypt/Rab-GAP domain of gyp1p, domain 3"/>
    <property type="match status" value="1"/>
</dbReference>
<organism evidence="3 4">
    <name type="scientific">Plicaturopsis crispa FD-325 SS-3</name>
    <dbReference type="NCBI Taxonomy" id="944288"/>
    <lineage>
        <taxon>Eukaryota</taxon>
        <taxon>Fungi</taxon>
        <taxon>Dikarya</taxon>
        <taxon>Basidiomycota</taxon>
        <taxon>Agaricomycotina</taxon>
        <taxon>Agaricomycetes</taxon>
        <taxon>Agaricomycetidae</taxon>
        <taxon>Amylocorticiales</taxon>
        <taxon>Amylocorticiaceae</taxon>
        <taxon>Plicatura</taxon>
        <taxon>Plicaturopsis crispa</taxon>
    </lineage>
</organism>
<dbReference type="SMART" id="SM00164">
    <property type="entry name" value="TBC"/>
    <property type="match status" value="1"/>
</dbReference>
<dbReference type="GO" id="GO:0005096">
    <property type="term" value="F:GTPase activator activity"/>
    <property type="evidence" value="ECO:0007669"/>
    <property type="project" value="TreeGrafter"/>
</dbReference>
<feature type="compositionally biased region" description="Basic and acidic residues" evidence="1">
    <location>
        <begin position="53"/>
        <end position="63"/>
    </location>
</feature>
<dbReference type="Gene3D" id="1.10.8.270">
    <property type="entry name" value="putative rabgap domain of human tbc1 domain family member 14 like domains"/>
    <property type="match status" value="1"/>
</dbReference>
<protein>
    <recommendedName>
        <fullName evidence="2">Rab-GAP TBC domain-containing protein</fullName>
    </recommendedName>
</protein>
<feature type="region of interest" description="Disordered" evidence="1">
    <location>
        <begin position="556"/>
        <end position="585"/>
    </location>
</feature>
<feature type="compositionally biased region" description="Basic and acidic residues" evidence="1">
    <location>
        <begin position="389"/>
        <end position="400"/>
    </location>
</feature>
<dbReference type="HOGENOM" id="CLU_003165_0_0_1"/>
<gene>
    <name evidence="3" type="ORF">PLICRDRAFT_362645</name>
</gene>
<dbReference type="InterPro" id="IPR035969">
    <property type="entry name" value="Rab-GAP_TBC_sf"/>
</dbReference>
<feature type="region of interest" description="Disordered" evidence="1">
    <location>
        <begin position="628"/>
        <end position="670"/>
    </location>
</feature>
<feature type="compositionally biased region" description="Polar residues" evidence="1">
    <location>
        <begin position="474"/>
        <end position="491"/>
    </location>
</feature>
<name>A0A0C9SR54_PLICR</name>
<dbReference type="GO" id="GO:0031267">
    <property type="term" value="F:small GTPase binding"/>
    <property type="evidence" value="ECO:0007669"/>
    <property type="project" value="TreeGrafter"/>
</dbReference>
<reference evidence="3 4" key="1">
    <citation type="submission" date="2014-06" db="EMBL/GenBank/DDBJ databases">
        <title>Evolutionary Origins and Diversification of the Mycorrhizal Mutualists.</title>
        <authorList>
            <consortium name="DOE Joint Genome Institute"/>
            <consortium name="Mycorrhizal Genomics Consortium"/>
            <person name="Kohler A."/>
            <person name="Kuo A."/>
            <person name="Nagy L.G."/>
            <person name="Floudas D."/>
            <person name="Copeland A."/>
            <person name="Barry K.W."/>
            <person name="Cichocki N."/>
            <person name="Veneault-Fourrey C."/>
            <person name="LaButti K."/>
            <person name="Lindquist E.A."/>
            <person name="Lipzen A."/>
            <person name="Lundell T."/>
            <person name="Morin E."/>
            <person name="Murat C."/>
            <person name="Riley R."/>
            <person name="Ohm R."/>
            <person name="Sun H."/>
            <person name="Tunlid A."/>
            <person name="Henrissat B."/>
            <person name="Grigoriev I.V."/>
            <person name="Hibbett D.S."/>
            <person name="Martin F."/>
        </authorList>
    </citation>
    <scope>NUCLEOTIDE SEQUENCE [LARGE SCALE GENOMIC DNA]</scope>
    <source>
        <strain evidence="3 4">FD-325 SS-3</strain>
    </source>
</reference>
<sequence length="1241" mass="135293">MDPATSSTHNTPVHSHPLSNDDVSSSRGGRRSRTKLDAESARPPTTYFTLKAQLEKNADREGNGDAANWDGSVRGYGKAAKRKSVDGNSVTVRKTSSSNSLATMWDRPSRASPSFVVGSSRDSYLSSPSTPSQNIPELVLPDAEFGDIPPDVASEVITTKWHAYTDEAIQSSISRLNDLDTRVEAITPPYHTALRVLSLAFDNLSKARVELENNRQMLLEKEAARRARANALMKELQPSERDVARRVMQSIFTDDDESSHRVHRKHSLMSLAESLNEAISDSSVLSRSAPDDADKTLTNAAAPLERIDDVLTPTTSAPPSRADPEPVSEEPDMASLLRRESLEAQSLKVERPTMGDWMGTWWPKGKAKGSPQIPVYSEDVQGAASPETGRSRDSSVDSRADTSSLSANRTTARRKPSKGVFGALGINILNPTMSTKRRRVPAPIDIAAVSSEVPTTAPSTVPPPEALAEPPLQDMTTPEQSHPASTISTLAPSVARNERPPQGSSLRAIVHATRLMTSNSASILVDPDSDANPLISTLALELVRRARDDGVVFREPPKERRERKVEERIGERQDAKGTLSSGSDVDAATVLNRALATQRNSAHKQKSRTVSLMNTPFASPLFGSFATQQQRKVSQRVDANGAHQSIPSTPTARVNGNPAPSLAPARKPASSVPLESIIPAMAKPPTQYLSRTYTPLTSRDFQFSIPLPANAASRVSIYRNEQNHQPLTDRYGFMYDVSQYDVLLLLRAKACRNTAPACLTGVKIADREENNNWPDDDEVRETIEIVKESCDCDGDLDHTDAHDSLSRRASSPAIDSSSFGGRSSQRSRGTSPASSRSIKPTSTTASNAVSALPTARSSTSVLSITPETPRHACANTVRRLLDELKEIHDQQQSAQRKVWDAFVRQRSNAKAGRSSSGTGPSSNGTSGGAAAFLGLGTAVAEEELSHSEGLIGFAQLGLLSSRDQRKEFDKLVRNGIPLVYRSKVWLECSGGLDMREPGVFQDLLAETEGPESVVSEIEKDVGRTMPLNVFFGGDGAGVDKLRRVLIAYSRRNPTVGYCQGMNLITSTLLLVHADEEEAFWVLAAIIERLLPEHFFSPSLLPSRACPLVLLDYVQEYIPKLHAHLADLGVDLAAICFSWFLSLFTDCLPVETLFRVWDVFLVDGLDVLFRVALGILRSNEQELLHCESIPAVYVALENLPTRMWQADKLLQLEVELRSSLLHSDIAAKRDAHVAELNQLISS</sequence>
<feature type="region of interest" description="Disordered" evidence="1">
    <location>
        <begin position="801"/>
        <end position="867"/>
    </location>
</feature>
<dbReference type="SUPFAM" id="SSF47923">
    <property type="entry name" value="Ypt/Rab-GAP domain of gyp1p"/>
    <property type="match status" value="2"/>
</dbReference>
<feature type="region of interest" description="Disordered" evidence="1">
    <location>
        <begin position="379"/>
        <end position="418"/>
    </location>
</feature>
<evidence type="ECO:0000259" key="2">
    <source>
        <dbReference type="PROSITE" id="PS50086"/>
    </source>
</evidence>
<evidence type="ECO:0000256" key="1">
    <source>
        <dbReference type="SAM" id="MobiDB-lite"/>
    </source>
</evidence>
<proteinExistence type="predicted"/>
<dbReference type="InterPro" id="IPR000195">
    <property type="entry name" value="Rab-GAP-TBC_dom"/>
</dbReference>
<dbReference type="Proteomes" id="UP000053263">
    <property type="component" value="Unassembled WGS sequence"/>
</dbReference>
<feature type="compositionally biased region" description="Basic and acidic residues" evidence="1">
    <location>
        <begin position="556"/>
        <end position="575"/>
    </location>
</feature>
<accession>A0A0C9SR54</accession>
<dbReference type="Pfam" id="PF00566">
    <property type="entry name" value="RabGAP-TBC"/>
    <property type="match status" value="1"/>
</dbReference>
<feature type="compositionally biased region" description="Low complexity" evidence="1">
    <location>
        <begin position="816"/>
        <end position="831"/>
    </location>
</feature>
<feature type="region of interest" description="Disordered" evidence="1">
    <location>
        <begin position="451"/>
        <end position="503"/>
    </location>
</feature>
<feature type="compositionally biased region" description="Polar residues" evidence="1">
    <location>
        <begin position="1"/>
        <end position="23"/>
    </location>
</feature>
<dbReference type="PANTHER" id="PTHR47219">
    <property type="entry name" value="RAB GTPASE-ACTIVATING PROTEIN 1-LIKE"/>
    <property type="match status" value="1"/>
</dbReference>
<evidence type="ECO:0000313" key="4">
    <source>
        <dbReference type="Proteomes" id="UP000053263"/>
    </source>
</evidence>
<feature type="domain" description="Rab-GAP TBC" evidence="2">
    <location>
        <begin position="975"/>
        <end position="1163"/>
    </location>
</feature>
<dbReference type="EMBL" id="KN832571">
    <property type="protein sequence ID" value="KII84372.1"/>
    <property type="molecule type" value="Genomic_DNA"/>
</dbReference>
<evidence type="ECO:0000313" key="3">
    <source>
        <dbReference type="EMBL" id="KII84372.1"/>
    </source>
</evidence>
<dbReference type="InterPro" id="IPR050302">
    <property type="entry name" value="Rab_GAP_TBC_domain"/>
</dbReference>
<dbReference type="PROSITE" id="PS50086">
    <property type="entry name" value="TBC_RABGAP"/>
    <property type="match status" value="1"/>
</dbReference>
<feature type="compositionally biased region" description="Polar residues" evidence="1">
    <location>
        <begin position="832"/>
        <end position="866"/>
    </location>
</feature>
<feature type="compositionally biased region" description="Polar residues" evidence="1">
    <location>
        <begin position="642"/>
        <end position="654"/>
    </location>
</feature>
<dbReference type="FunFam" id="1.10.8.270:FF:000026">
    <property type="entry name" value="TBC (Tre-2/Bub2/Cdc16) domain family"/>
    <property type="match status" value="1"/>
</dbReference>
<dbReference type="PANTHER" id="PTHR47219:SF20">
    <property type="entry name" value="TBC1 DOMAIN FAMILY MEMBER 2B"/>
    <property type="match status" value="1"/>
</dbReference>
<keyword evidence="4" id="KW-1185">Reference proteome</keyword>
<dbReference type="AlphaFoldDB" id="A0A0C9SR54"/>